<evidence type="ECO:0000256" key="7">
    <source>
        <dbReference type="ARBA" id="ARBA00022833"/>
    </source>
</evidence>
<dbReference type="InterPro" id="IPR001841">
    <property type="entry name" value="Znf_RING"/>
</dbReference>
<evidence type="ECO:0000313" key="10">
    <source>
        <dbReference type="EMBL" id="ORX74692.1"/>
    </source>
</evidence>
<dbReference type="InterPro" id="IPR011016">
    <property type="entry name" value="Znf_RING-CH"/>
</dbReference>
<comment type="catalytic activity">
    <reaction evidence="1">
        <text>S-ubiquitinyl-[E2 ubiquitin-conjugating enzyme]-L-cysteine + [acceptor protein]-L-lysine = [E2 ubiquitin-conjugating enzyme]-L-cysteine + N(6)-ubiquitinyl-[acceptor protein]-L-lysine.</text>
        <dbReference type="EC" id="2.3.2.27"/>
    </reaction>
</comment>
<dbReference type="GO" id="GO:0016567">
    <property type="term" value="P:protein ubiquitination"/>
    <property type="evidence" value="ECO:0007669"/>
    <property type="project" value="UniProtKB-ARBA"/>
</dbReference>
<protein>
    <recommendedName>
        <fullName evidence="2">RING-type E3 ubiquitin transferase</fullName>
        <ecNumber evidence="2">2.3.2.27</ecNumber>
    </recommendedName>
</protein>
<keyword evidence="7" id="KW-0862">Zinc</keyword>
<dbReference type="PANTHER" id="PTHR45931">
    <property type="entry name" value="SI:CH211-59O9.10"/>
    <property type="match status" value="1"/>
</dbReference>
<feature type="non-terminal residue" evidence="10">
    <location>
        <position position="101"/>
    </location>
</feature>
<dbReference type="GeneID" id="63800788"/>
<keyword evidence="4" id="KW-0479">Metal-binding</keyword>
<gene>
    <name evidence="10" type="ORF">DL89DRAFT_208613</name>
</gene>
<dbReference type="GO" id="GO:0061630">
    <property type="term" value="F:ubiquitin protein ligase activity"/>
    <property type="evidence" value="ECO:0007669"/>
    <property type="project" value="UniProtKB-EC"/>
</dbReference>
<dbReference type="STRING" id="61395.A0A1Y1WMH7"/>
<evidence type="ECO:0000313" key="11">
    <source>
        <dbReference type="Proteomes" id="UP000193922"/>
    </source>
</evidence>
<dbReference type="Pfam" id="PF13639">
    <property type="entry name" value="zf-RING_2"/>
    <property type="match status" value="1"/>
</dbReference>
<dbReference type="SMART" id="SM00184">
    <property type="entry name" value="RING"/>
    <property type="match status" value="1"/>
</dbReference>
<keyword evidence="6" id="KW-0833">Ubl conjugation pathway</keyword>
<dbReference type="GO" id="GO:0006511">
    <property type="term" value="P:ubiquitin-dependent protein catabolic process"/>
    <property type="evidence" value="ECO:0007669"/>
    <property type="project" value="TreeGrafter"/>
</dbReference>
<dbReference type="GO" id="GO:0005634">
    <property type="term" value="C:nucleus"/>
    <property type="evidence" value="ECO:0007669"/>
    <property type="project" value="TreeGrafter"/>
</dbReference>
<dbReference type="InterPro" id="IPR051834">
    <property type="entry name" value="RING_finger_E3_ligase"/>
</dbReference>
<dbReference type="Gene3D" id="3.30.40.10">
    <property type="entry name" value="Zinc/RING finger domain, C3HC4 (zinc finger)"/>
    <property type="match status" value="1"/>
</dbReference>
<reference evidence="10 11" key="1">
    <citation type="submission" date="2016-07" db="EMBL/GenBank/DDBJ databases">
        <title>Pervasive Adenine N6-methylation of Active Genes in Fungi.</title>
        <authorList>
            <consortium name="DOE Joint Genome Institute"/>
            <person name="Mondo S.J."/>
            <person name="Dannebaum R.O."/>
            <person name="Kuo R.C."/>
            <person name="Labutti K."/>
            <person name="Haridas S."/>
            <person name="Kuo A."/>
            <person name="Salamov A."/>
            <person name="Ahrendt S.R."/>
            <person name="Lipzen A."/>
            <person name="Sullivan W."/>
            <person name="Andreopoulos W.B."/>
            <person name="Clum A."/>
            <person name="Lindquist E."/>
            <person name="Daum C."/>
            <person name="Ramamoorthy G.K."/>
            <person name="Gryganskyi A."/>
            <person name="Culley D."/>
            <person name="Magnuson J.K."/>
            <person name="James T.Y."/>
            <person name="O'Malley M.A."/>
            <person name="Stajich J.E."/>
            <person name="Spatafora J.W."/>
            <person name="Visel A."/>
            <person name="Grigoriev I.V."/>
        </authorList>
    </citation>
    <scope>NUCLEOTIDE SEQUENCE [LARGE SCALE GENOMIC DNA]</scope>
    <source>
        <strain evidence="10 11">ATCC 12442</strain>
    </source>
</reference>
<evidence type="ECO:0000256" key="3">
    <source>
        <dbReference type="ARBA" id="ARBA00022679"/>
    </source>
</evidence>
<feature type="domain" description="RING-type" evidence="9">
    <location>
        <begin position="57"/>
        <end position="98"/>
    </location>
</feature>
<dbReference type="PANTHER" id="PTHR45931:SF3">
    <property type="entry name" value="RING ZINC FINGER-CONTAINING PROTEIN"/>
    <property type="match status" value="1"/>
</dbReference>
<dbReference type="EMBL" id="MCFD01000001">
    <property type="protein sequence ID" value="ORX74692.1"/>
    <property type="molecule type" value="Genomic_DNA"/>
</dbReference>
<dbReference type="PROSITE" id="PS50089">
    <property type="entry name" value="ZF_RING_2"/>
    <property type="match status" value="1"/>
</dbReference>
<organism evidence="10 11">
    <name type="scientific">Linderina pennispora</name>
    <dbReference type="NCBI Taxonomy" id="61395"/>
    <lineage>
        <taxon>Eukaryota</taxon>
        <taxon>Fungi</taxon>
        <taxon>Fungi incertae sedis</taxon>
        <taxon>Zoopagomycota</taxon>
        <taxon>Kickxellomycotina</taxon>
        <taxon>Kickxellomycetes</taxon>
        <taxon>Kickxellales</taxon>
        <taxon>Kickxellaceae</taxon>
        <taxon>Linderina</taxon>
    </lineage>
</organism>
<evidence type="ECO:0000256" key="6">
    <source>
        <dbReference type="ARBA" id="ARBA00022786"/>
    </source>
</evidence>
<sequence length="101" mass="11363">GNLGDYVWNQRSLDDVITQLMEQNQSAHAPPPASEDAIKELRLRAVTGEEAGRKEDCSICQDEYKQGEEVVELPCKHLFHDECIKHWLNVNGTCPICRAGI</sequence>
<accession>A0A1Y1WMH7</accession>
<name>A0A1Y1WMH7_9FUNG</name>
<keyword evidence="3" id="KW-0808">Transferase</keyword>
<dbReference type="EC" id="2.3.2.27" evidence="2"/>
<evidence type="ECO:0000256" key="5">
    <source>
        <dbReference type="ARBA" id="ARBA00022771"/>
    </source>
</evidence>
<keyword evidence="5 8" id="KW-0863">Zinc-finger</keyword>
<dbReference type="FunFam" id="3.30.40.10:FF:000127">
    <property type="entry name" value="E3 ubiquitin-protein ligase RNF181"/>
    <property type="match status" value="1"/>
</dbReference>
<dbReference type="SMART" id="SM00744">
    <property type="entry name" value="RINGv"/>
    <property type="match status" value="1"/>
</dbReference>
<dbReference type="SUPFAM" id="SSF57850">
    <property type="entry name" value="RING/U-box"/>
    <property type="match status" value="1"/>
</dbReference>
<dbReference type="RefSeq" id="XP_040747903.1">
    <property type="nucleotide sequence ID" value="XM_040884140.1"/>
</dbReference>
<comment type="caution">
    <text evidence="10">The sequence shown here is derived from an EMBL/GenBank/DDBJ whole genome shotgun (WGS) entry which is preliminary data.</text>
</comment>
<dbReference type="InterPro" id="IPR013083">
    <property type="entry name" value="Znf_RING/FYVE/PHD"/>
</dbReference>
<evidence type="ECO:0000256" key="2">
    <source>
        <dbReference type="ARBA" id="ARBA00012483"/>
    </source>
</evidence>
<evidence type="ECO:0000256" key="4">
    <source>
        <dbReference type="ARBA" id="ARBA00022723"/>
    </source>
</evidence>
<dbReference type="Proteomes" id="UP000193922">
    <property type="component" value="Unassembled WGS sequence"/>
</dbReference>
<evidence type="ECO:0000256" key="8">
    <source>
        <dbReference type="PROSITE-ProRule" id="PRU00175"/>
    </source>
</evidence>
<evidence type="ECO:0000256" key="1">
    <source>
        <dbReference type="ARBA" id="ARBA00000900"/>
    </source>
</evidence>
<proteinExistence type="predicted"/>
<dbReference type="OrthoDB" id="8062037at2759"/>
<evidence type="ECO:0000259" key="9">
    <source>
        <dbReference type="PROSITE" id="PS50089"/>
    </source>
</evidence>
<feature type="non-terminal residue" evidence="10">
    <location>
        <position position="1"/>
    </location>
</feature>
<dbReference type="AlphaFoldDB" id="A0A1Y1WMH7"/>
<dbReference type="GO" id="GO:0008270">
    <property type="term" value="F:zinc ion binding"/>
    <property type="evidence" value="ECO:0007669"/>
    <property type="project" value="UniProtKB-KW"/>
</dbReference>
<keyword evidence="11" id="KW-1185">Reference proteome</keyword>